<dbReference type="STRING" id="45351.A7TA17"/>
<feature type="compositionally biased region" description="Basic and acidic residues" evidence="1">
    <location>
        <begin position="158"/>
        <end position="174"/>
    </location>
</feature>
<protein>
    <recommendedName>
        <fullName evidence="2">Ribosomal RNA methyltransferase SPB1-like C-terminal domain-containing protein</fullName>
    </recommendedName>
</protein>
<evidence type="ECO:0000313" key="3">
    <source>
        <dbReference type="EMBL" id="EDO27155.1"/>
    </source>
</evidence>
<reference evidence="3 4" key="1">
    <citation type="journal article" date="2007" name="Science">
        <title>Sea anemone genome reveals ancestral eumetazoan gene repertoire and genomic organization.</title>
        <authorList>
            <person name="Putnam N.H."/>
            <person name="Srivastava M."/>
            <person name="Hellsten U."/>
            <person name="Dirks B."/>
            <person name="Chapman J."/>
            <person name="Salamov A."/>
            <person name="Terry A."/>
            <person name="Shapiro H."/>
            <person name="Lindquist E."/>
            <person name="Kapitonov V.V."/>
            <person name="Jurka J."/>
            <person name="Genikhovich G."/>
            <person name="Grigoriev I.V."/>
            <person name="Lucas S.M."/>
            <person name="Steele R.E."/>
            <person name="Finnerty J.R."/>
            <person name="Technau U."/>
            <person name="Martindale M.Q."/>
            <person name="Rokhsar D.S."/>
        </authorList>
    </citation>
    <scope>NUCLEOTIDE SEQUENCE [LARGE SCALE GENOMIC DNA]</scope>
    <source>
        <strain evidence="4">CH2 X CH6</strain>
    </source>
</reference>
<feature type="domain" description="Ribosomal RNA methyltransferase SPB1-like C-terminal" evidence="2">
    <location>
        <begin position="141"/>
        <end position="174"/>
    </location>
</feature>
<dbReference type="HOGENOM" id="CLU_1478642_0_0_1"/>
<dbReference type="PhylomeDB" id="A7TA17"/>
<evidence type="ECO:0000313" key="4">
    <source>
        <dbReference type="Proteomes" id="UP000001593"/>
    </source>
</evidence>
<dbReference type="GO" id="GO:0005634">
    <property type="term" value="C:nucleus"/>
    <property type="evidence" value="ECO:0007669"/>
    <property type="project" value="InterPro"/>
</dbReference>
<dbReference type="GO" id="GO:0008168">
    <property type="term" value="F:methyltransferase activity"/>
    <property type="evidence" value="ECO:0007669"/>
    <property type="project" value="InterPro"/>
</dbReference>
<dbReference type="InterPro" id="IPR012920">
    <property type="entry name" value="rRNA_MeTfrase_SPB1-like_C"/>
</dbReference>
<feature type="compositionally biased region" description="Basic residues" evidence="1">
    <location>
        <begin position="140"/>
        <end position="149"/>
    </location>
</feature>
<accession>A7TA17</accession>
<name>A7TA17_NEMVE</name>
<keyword evidence="4" id="KW-1185">Reference proteome</keyword>
<dbReference type="AlphaFoldDB" id="A7TA17"/>
<organism evidence="3 4">
    <name type="scientific">Nematostella vectensis</name>
    <name type="common">Starlet sea anemone</name>
    <dbReference type="NCBI Taxonomy" id="45351"/>
    <lineage>
        <taxon>Eukaryota</taxon>
        <taxon>Metazoa</taxon>
        <taxon>Cnidaria</taxon>
        <taxon>Anthozoa</taxon>
        <taxon>Hexacorallia</taxon>
        <taxon>Actiniaria</taxon>
        <taxon>Edwardsiidae</taxon>
        <taxon>Nematostella</taxon>
    </lineage>
</organism>
<dbReference type="InParanoid" id="A7TA17"/>
<dbReference type="EMBL" id="DS473763">
    <property type="protein sequence ID" value="EDO27155.1"/>
    <property type="molecule type" value="Genomic_DNA"/>
</dbReference>
<feature type="region of interest" description="Disordered" evidence="1">
    <location>
        <begin position="140"/>
        <end position="183"/>
    </location>
</feature>
<dbReference type="Proteomes" id="UP000001593">
    <property type="component" value="Unassembled WGS sequence"/>
</dbReference>
<proteinExistence type="predicted"/>
<gene>
    <name evidence="3" type="ORF">NEMVEDRAFT_v1g224358</name>
</gene>
<dbReference type="Pfam" id="PF07780">
    <property type="entry name" value="Spb1_C"/>
    <property type="match status" value="1"/>
</dbReference>
<dbReference type="GO" id="GO:0006364">
    <property type="term" value="P:rRNA processing"/>
    <property type="evidence" value="ECO:0007669"/>
    <property type="project" value="InterPro"/>
</dbReference>
<evidence type="ECO:0000259" key="2">
    <source>
        <dbReference type="Pfam" id="PF07780"/>
    </source>
</evidence>
<sequence length="183" mass="21119">QKRKVQQQRQKLREKMQLKMILPEDVKEIQEDAEMFSLANIRSKKHLEAIDDLGANLMDDGAVIREDDDDGEDNQESVDTQKENVENPLLVTLEEKESASAKTSKWFEKDIFQGLEDDVDEDVEISQMLQDYKKKGGKLIGAKRMKRPAGVKGPFKVVDPRMKKDMRAMKNKEKTKGRKGKKR</sequence>
<evidence type="ECO:0000256" key="1">
    <source>
        <dbReference type="SAM" id="MobiDB-lite"/>
    </source>
</evidence>
<feature type="non-terminal residue" evidence="3">
    <location>
        <position position="183"/>
    </location>
</feature>